<proteinExistence type="predicted"/>
<gene>
    <name evidence="1" type="ORF">IEC33019_2111</name>
</gene>
<dbReference type="EMBL" id="CP016634">
    <property type="protein sequence ID" value="ANY87669.1"/>
    <property type="molecule type" value="Genomic_DNA"/>
</dbReference>
<sequence>MQLNSARQSWHDCLYIPWDSQGVFIEQLGLLGAMVQTTEKQRRASHAVHQALAGGVQAAIFKLPGSLRAFGNFMYAPSCSDDEREVAEEVVFGLATAKSGRMTAAKRERCEYVTKGVMFRYRRMHQGGQSSAQDPFASPEWFKRWIDETYGVALPSCAWARDWEPFVQICFEVCEDLDKRALSPVAAAIYEMKEAA</sequence>
<name>A0A1B2F5T9_PSEPU</name>
<dbReference type="RefSeq" id="WP_099593478.1">
    <property type="nucleotide sequence ID" value="NZ_CP016634.1"/>
</dbReference>
<dbReference type="AlphaFoldDB" id="A0A1B2F5T9"/>
<organism evidence="1">
    <name type="scientific">Pseudomonas putida</name>
    <name type="common">Arthrobacter siderocapsulatus</name>
    <dbReference type="NCBI Taxonomy" id="303"/>
    <lineage>
        <taxon>Bacteria</taxon>
        <taxon>Pseudomonadati</taxon>
        <taxon>Pseudomonadota</taxon>
        <taxon>Gammaproteobacteria</taxon>
        <taxon>Pseudomonadales</taxon>
        <taxon>Pseudomonadaceae</taxon>
        <taxon>Pseudomonas</taxon>
    </lineage>
</organism>
<reference evidence="1" key="1">
    <citation type="submission" date="2016-07" db="EMBL/GenBank/DDBJ databases">
        <title>New class B carbapenemase carried by novel plasmid in Pseudomonas putida enviromental strain in eastern Amazonia.</title>
        <authorList>
            <person name="Souza C.O."/>
            <person name="Lima K.V."/>
            <person name="Brasiliense D.M."/>
            <person name="Perez-Chaparro P.J."/>
            <person name="Mamizuka E.M."/>
            <person name="Lima M.O."/>
            <person name="Lima L.N."/>
            <person name="McCulloch J.A."/>
        </authorList>
    </citation>
    <scope>NUCLEOTIDE SEQUENCE [LARGE SCALE GENOMIC DNA]</scope>
    <source>
        <strain evidence="1">IEC33019</strain>
    </source>
</reference>
<accession>A0A1B2F5T9</accession>
<protein>
    <submittedName>
        <fullName evidence="1">Uncharacterized protein</fullName>
    </submittedName>
</protein>
<evidence type="ECO:0000313" key="1">
    <source>
        <dbReference type="EMBL" id="ANY87669.1"/>
    </source>
</evidence>